<dbReference type="STRING" id="1325734.A0A428QC97"/>
<dbReference type="PANTHER" id="PTHR47178:SF1">
    <property type="entry name" value="FAD-BINDING DOMAIN-CONTAINING PROTEIN-RELATED"/>
    <property type="match status" value="1"/>
</dbReference>
<dbReference type="PRINTS" id="PR00420">
    <property type="entry name" value="RNGMNOXGNASE"/>
</dbReference>
<keyword evidence="3" id="KW-0274">FAD</keyword>
<sequence length="423" mass="46722">MTSSPQPQPQPQPVLIIGAGISGLLLAQHLRQQGIPSRVFERDADLATRGAGWGLTLHWSLPALRSLLPGNLVDRLPEAHVDRSAVAEGLSSSFPFFDISTGELKASTPKAPESDRIRVTREGLRNILATDIEIEWEKQLAALSYGPDSVTATFEDGESATGPLLVACDGAQSIVRHTLFPDNCETHKIPVRMLGVKLDLLPEQTKSLRELDPFFMQGTSSANDSFVYVSLLDTPDNHGDVFHPYVYQMCVSWPYREGFLDNPAPTEIPPTDDEKLKFIRRLAETWAEPFRTLALSVPEDAELKPLAPQDFPPPQGLRTTGRVVLMGDAIHAMAMYRGEGANHVILDVADFVEKVLPTLKENKGVEELRSALNEYEDAVVKRTRPGVLASRQACLDAHEWGRINNTSPLLTKREPQLELPEGY</sequence>
<dbReference type="GO" id="GO:0071949">
    <property type="term" value="F:FAD binding"/>
    <property type="evidence" value="ECO:0007669"/>
    <property type="project" value="InterPro"/>
</dbReference>
<comment type="caution">
    <text evidence="7">The sequence shown here is derived from an EMBL/GenBank/DDBJ whole genome shotgun (WGS) entry which is preliminary data.</text>
</comment>
<keyword evidence="8" id="KW-1185">Reference proteome</keyword>
<dbReference type="AlphaFoldDB" id="A0A428QC97"/>
<dbReference type="EMBL" id="NKCI01000042">
    <property type="protein sequence ID" value="RSL62906.1"/>
    <property type="molecule type" value="Genomic_DNA"/>
</dbReference>
<dbReference type="OrthoDB" id="47494at2759"/>
<feature type="domain" description="FAD-binding" evidence="6">
    <location>
        <begin position="13"/>
        <end position="201"/>
    </location>
</feature>
<accession>A0A428QC97</accession>
<evidence type="ECO:0000259" key="6">
    <source>
        <dbReference type="Pfam" id="PF01494"/>
    </source>
</evidence>
<dbReference type="InterPro" id="IPR036188">
    <property type="entry name" value="FAD/NAD-bd_sf"/>
</dbReference>
<reference evidence="7 8" key="1">
    <citation type="submission" date="2017-06" db="EMBL/GenBank/DDBJ databases">
        <title>Comparative genomic analysis of Ambrosia Fusariam Clade fungi.</title>
        <authorList>
            <person name="Stajich J.E."/>
            <person name="Carrillo J."/>
            <person name="Kijimoto T."/>
            <person name="Eskalen A."/>
            <person name="O'Donnell K."/>
            <person name="Kasson M."/>
        </authorList>
    </citation>
    <scope>NUCLEOTIDE SEQUENCE [LARGE SCALE GENOMIC DNA]</scope>
    <source>
        <strain evidence="7 8">NRRL62584</strain>
    </source>
</reference>
<keyword evidence="2" id="KW-0285">Flavoprotein</keyword>
<evidence type="ECO:0000313" key="7">
    <source>
        <dbReference type="EMBL" id="RSL62906.1"/>
    </source>
</evidence>
<evidence type="ECO:0000256" key="3">
    <source>
        <dbReference type="ARBA" id="ARBA00022827"/>
    </source>
</evidence>
<proteinExistence type="predicted"/>
<evidence type="ECO:0000256" key="2">
    <source>
        <dbReference type="ARBA" id="ARBA00022630"/>
    </source>
</evidence>
<dbReference type="Gene3D" id="3.50.50.60">
    <property type="entry name" value="FAD/NAD(P)-binding domain"/>
    <property type="match status" value="1"/>
</dbReference>
<dbReference type="SUPFAM" id="SSF51905">
    <property type="entry name" value="FAD/NAD(P)-binding domain"/>
    <property type="match status" value="1"/>
</dbReference>
<evidence type="ECO:0000313" key="8">
    <source>
        <dbReference type="Proteomes" id="UP000288168"/>
    </source>
</evidence>
<dbReference type="InterPro" id="IPR002938">
    <property type="entry name" value="FAD-bd"/>
</dbReference>
<keyword evidence="4" id="KW-0560">Oxidoreductase</keyword>
<protein>
    <recommendedName>
        <fullName evidence="6">FAD-binding domain-containing protein</fullName>
    </recommendedName>
</protein>
<name>A0A428QC97_9HYPO</name>
<feature type="domain" description="FAD-binding" evidence="6">
    <location>
        <begin position="320"/>
        <end position="372"/>
    </location>
</feature>
<keyword evidence="5" id="KW-0503">Monooxygenase</keyword>
<evidence type="ECO:0000256" key="1">
    <source>
        <dbReference type="ARBA" id="ARBA00001974"/>
    </source>
</evidence>
<evidence type="ECO:0000256" key="4">
    <source>
        <dbReference type="ARBA" id="ARBA00023002"/>
    </source>
</evidence>
<organism evidence="7 8">
    <name type="scientific">Fusarium duplospermum</name>
    <dbReference type="NCBI Taxonomy" id="1325734"/>
    <lineage>
        <taxon>Eukaryota</taxon>
        <taxon>Fungi</taxon>
        <taxon>Dikarya</taxon>
        <taxon>Ascomycota</taxon>
        <taxon>Pezizomycotina</taxon>
        <taxon>Sordariomycetes</taxon>
        <taxon>Hypocreomycetidae</taxon>
        <taxon>Hypocreales</taxon>
        <taxon>Nectriaceae</taxon>
        <taxon>Fusarium</taxon>
        <taxon>Fusarium solani species complex</taxon>
    </lineage>
</organism>
<comment type="cofactor">
    <cofactor evidence="1">
        <name>FAD</name>
        <dbReference type="ChEBI" id="CHEBI:57692"/>
    </cofactor>
</comment>
<gene>
    <name evidence="7" type="ORF">CEP54_005537</name>
</gene>
<evidence type="ECO:0000256" key="5">
    <source>
        <dbReference type="ARBA" id="ARBA00023033"/>
    </source>
</evidence>
<dbReference type="GO" id="GO:0004497">
    <property type="term" value="F:monooxygenase activity"/>
    <property type="evidence" value="ECO:0007669"/>
    <property type="project" value="UniProtKB-KW"/>
</dbReference>
<dbReference type="Proteomes" id="UP000288168">
    <property type="component" value="Unassembled WGS sequence"/>
</dbReference>
<dbReference type="Pfam" id="PF01494">
    <property type="entry name" value="FAD_binding_3"/>
    <property type="match status" value="2"/>
</dbReference>
<dbReference type="PANTHER" id="PTHR47178">
    <property type="entry name" value="MONOOXYGENASE, FAD-BINDING"/>
    <property type="match status" value="1"/>
</dbReference>